<dbReference type="EMBL" id="LACB01000052">
    <property type="protein sequence ID" value="KAJ9490599.1"/>
    <property type="molecule type" value="Genomic_DNA"/>
</dbReference>
<organism evidence="1 2">
    <name type="scientific">Penicillium thymicola</name>
    <dbReference type="NCBI Taxonomy" id="293382"/>
    <lineage>
        <taxon>Eukaryota</taxon>
        <taxon>Fungi</taxon>
        <taxon>Dikarya</taxon>
        <taxon>Ascomycota</taxon>
        <taxon>Pezizomycotina</taxon>
        <taxon>Eurotiomycetes</taxon>
        <taxon>Eurotiomycetidae</taxon>
        <taxon>Eurotiales</taxon>
        <taxon>Aspergillaceae</taxon>
        <taxon>Penicillium</taxon>
    </lineage>
</organism>
<sequence>MEAPVDGYFGGGFPIRVIHEAKSGQRDYHEPQVSMQETAEVVALIMTQDVKPNRPISVISQDGIELYITTAIFNKTYLSWIKNKRAKLPSDSFLQMNQYGPWVLNNADKMEEFAGIALAIMLAVDS</sequence>
<reference evidence="1" key="1">
    <citation type="submission" date="2015-06" db="EMBL/GenBank/DDBJ databases">
        <authorList>
            <person name="Nguyen H."/>
        </authorList>
    </citation>
    <scope>NUCLEOTIDE SEQUENCE</scope>
    <source>
        <strain evidence="1">DAOM 180753</strain>
    </source>
</reference>
<dbReference type="Proteomes" id="UP001227192">
    <property type="component" value="Unassembled WGS sequence"/>
</dbReference>
<keyword evidence="2" id="KW-1185">Reference proteome</keyword>
<comment type="caution">
    <text evidence="1">The sequence shown here is derived from an EMBL/GenBank/DDBJ whole genome shotgun (WGS) entry which is preliminary data.</text>
</comment>
<gene>
    <name evidence="1" type="ORF">VN97_g2638</name>
</gene>
<accession>A0AAI9TNQ4</accession>
<evidence type="ECO:0000313" key="1">
    <source>
        <dbReference type="EMBL" id="KAJ9490599.1"/>
    </source>
</evidence>
<protein>
    <submittedName>
        <fullName evidence="1">Uncharacterized protein</fullName>
    </submittedName>
</protein>
<evidence type="ECO:0000313" key="2">
    <source>
        <dbReference type="Proteomes" id="UP001227192"/>
    </source>
</evidence>
<name>A0AAI9TNQ4_PENTH</name>
<proteinExistence type="predicted"/>
<reference evidence="1" key="2">
    <citation type="journal article" date="2016" name="Fungal Biol.">
        <title>Ochratoxin A production by Penicillium thymicola.</title>
        <authorList>
            <person name="Nguyen H.D.T."/>
            <person name="McMullin D.R."/>
            <person name="Ponomareva E."/>
            <person name="Riley R."/>
            <person name="Pomraning K.R."/>
            <person name="Baker S.E."/>
            <person name="Seifert K.A."/>
        </authorList>
    </citation>
    <scope>NUCLEOTIDE SEQUENCE</scope>
    <source>
        <strain evidence="1">DAOM 180753</strain>
    </source>
</reference>
<dbReference type="AlphaFoldDB" id="A0AAI9TNQ4"/>